<dbReference type="Gene3D" id="1.10.10.160">
    <property type="match status" value="1"/>
</dbReference>
<keyword evidence="4 12" id="KW-0347">Helicase</keyword>
<dbReference type="CDD" id="cd18807">
    <property type="entry name" value="SF1_C_UvrD"/>
    <property type="match status" value="1"/>
</dbReference>
<accession>A0ABT3PSG3</accession>
<feature type="domain" description="UvrD-like helicase ATP-binding" evidence="14">
    <location>
        <begin position="265"/>
        <end position="516"/>
    </location>
</feature>
<name>A0ABT3PSG3_9BACT</name>
<dbReference type="PROSITE" id="PS51198">
    <property type="entry name" value="UVRD_HELICASE_ATP_BIND"/>
    <property type="match status" value="1"/>
</dbReference>
<evidence type="ECO:0000256" key="12">
    <source>
        <dbReference type="PROSITE-ProRule" id="PRU00560"/>
    </source>
</evidence>
<reference evidence="16 17" key="1">
    <citation type="submission" date="2021-03" db="EMBL/GenBank/DDBJ databases">
        <title>Aliifodinibius sp. nov., a new bacterium isolated from saline soil.</title>
        <authorList>
            <person name="Galisteo C."/>
            <person name="De La Haba R."/>
            <person name="Sanchez-Porro C."/>
            <person name="Ventosa A."/>
        </authorList>
    </citation>
    <scope>NUCLEOTIDE SEQUENCE [LARGE SCALE GENOMIC DNA]</scope>
    <source>
        <strain evidence="16 17">1BSP15-2V2</strain>
    </source>
</reference>
<comment type="similarity">
    <text evidence="1">Belongs to the helicase family. UvrD subfamily.</text>
</comment>
<gene>
    <name evidence="16" type="ORF">J6I44_18150</name>
</gene>
<feature type="region of interest" description="Disordered" evidence="13">
    <location>
        <begin position="232"/>
        <end position="257"/>
    </location>
</feature>
<evidence type="ECO:0000313" key="17">
    <source>
        <dbReference type="Proteomes" id="UP001207918"/>
    </source>
</evidence>
<comment type="caution">
    <text evidence="16">The sequence shown here is derived from an EMBL/GenBank/DDBJ whole genome shotgun (WGS) entry which is preliminary data.</text>
</comment>
<evidence type="ECO:0000256" key="7">
    <source>
        <dbReference type="ARBA" id="ARBA00023235"/>
    </source>
</evidence>
<protein>
    <recommendedName>
        <fullName evidence="9">DNA 3'-5' helicase</fullName>
        <ecNumber evidence="9">5.6.2.4</ecNumber>
    </recommendedName>
    <alternativeName>
        <fullName evidence="10">DNA 3'-5' helicase II</fullName>
    </alternativeName>
</protein>
<dbReference type="SUPFAM" id="SSF52540">
    <property type="entry name" value="P-loop containing nucleoside triphosphate hydrolases"/>
    <property type="match status" value="1"/>
</dbReference>
<keyword evidence="17" id="KW-1185">Reference proteome</keyword>
<dbReference type="PANTHER" id="PTHR11070">
    <property type="entry name" value="UVRD / RECB / PCRA DNA HELICASE FAMILY MEMBER"/>
    <property type="match status" value="1"/>
</dbReference>
<evidence type="ECO:0000256" key="1">
    <source>
        <dbReference type="ARBA" id="ARBA00009922"/>
    </source>
</evidence>
<dbReference type="InterPro" id="IPR014017">
    <property type="entry name" value="DNA_helicase_UvrD-like_C"/>
</dbReference>
<evidence type="ECO:0000256" key="11">
    <source>
        <dbReference type="ARBA" id="ARBA00048988"/>
    </source>
</evidence>
<keyword evidence="7" id="KW-0413">Isomerase</keyword>
<evidence type="ECO:0000256" key="3">
    <source>
        <dbReference type="ARBA" id="ARBA00022801"/>
    </source>
</evidence>
<dbReference type="Proteomes" id="UP001207918">
    <property type="component" value="Unassembled WGS sequence"/>
</dbReference>
<dbReference type="Gene3D" id="1.10.486.10">
    <property type="entry name" value="PCRA, domain 4"/>
    <property type="match status" value="1"/>
</dbReference>
<evidence type="ECO:0000256" key="13">
    <source>
        <dbReference type="SAM" id="MobiDB-lite"/>
    </source>
</evidence>
<sequence>METGLSSDPRMNWKLSALDRFTLISNSDAHSPSKLGREANLLDTELSYDAMFEAFKTGKGFRGTYEFYPQEGKYHHDGHRKCDVSFEPRQSLEYDNICPECGKPLTVGVLHRVEALADREKSKQPDGTADYQYIIPLPEVLGEIEEVGPKTKTVRKKFRRIISNFGNEFSLLHQVPIEDIRKNNGDVLAEAVSRIRTNEVHPKAGYDGVFGVIKVFEPGEIDRIRGQLGFFMPSQEGNKSPDRAAEPEVSFRGEEEETVSVDEAPVLNAEQQSVIEAIQGATLVKAGPGTGKTHTLIEWLVRQVEAGPNESSNIVAVTFTRKAAEEIRQRLRDRVGESAKNITIGTFHSLCWQWLQERFDHLSTIYDVASRRMTLRMLFPDMSASDRKELHEQIGTHDPTSFEKQLQTYRRHLWEQGAIDLSDLIYCTVEELKTDEQWLSELRQRCSVLAVDELQDINPIQYELVQLLGRNQNVLAIGDADQAIYGFRGSEVSLFFQFADDFEAQKITLKQNYRSTDRILKAAASLIQNNQLHSGAELAAQRQSDRPIKIFEAEHPFGEADYILEEINRYVGGVESLTTGTHTDSEYDYGFGDITILFRTNSVGEALFKALTKAGIPVHFGDGTPFLNEPSFTIVAHWLRFLQQPKDRIILSNLMEEAYGWSPAQISSLLQSLEENQTPILGEKQLKSIGESLQKDLDHLREFYHDLLELTEQGDLFKVVTAVFDQFLKDEQLSRSQLLKKETILELAGESNGNPEKFLEQMQLNPYTDAGRLKRQAVHLLTFHAAKGLEFPVVFIAAAEEGITPILREGADIAEERRLFYVAMTRAEEELQITHCRERFHYGEKEQPAPSRFIAELPQLLIEREIEEFTSGSDQSDTQNEQLGLF</sequence>
<dbReference type="CDD" id="cd19067">
    <property type="entry name" value="PfuEndoQ-like"/>
    <property type="match status" value="1"/>
</dbReference>
<evidence type="ECO:0000256" key="8">
    <source>
        <dbReference type="ARBA" id="ARBA00034617"/>
    </source>
</evidence>
<keyword evidence="2 12" id="KW-0547">Nucleotide-binding</keyword>
<dbReference type="RefSeq" id="WP_265767595.1">
    <property type="nucleotide sequence ID" value="NZ_JAGGJA010000017.1"/>
</dbReference>
<evidence type="ECO:0000256" key="2">
    <source>
        <dbReference type="ARBA" id="ARBA00022741"/>
    </source>
</evidence>
<dbReference type="CDD" id="cd17932">
    <property type="entry name" value="DEXQc_UvrD"/>
    <property type="match status" value="1"/>
</dbReference>
<keyword evidence="3 12" id="KW-0378">Hydrolase</keyword>
<evidence type="ECO:0000313" key="16">
    <source>
        <dbReference type="EMBL" id="MCW9708788.1"/>
    </source>
</evidence>
<comment type="catalytic activity">
    <reaction evidence="8">
        <text>Couples ATP hydrolysis with the unwinding of duplex DNA by translocating in the 3'-5' direction.</text>
        <dbReference type="EC" id="5.6.2.4"/>
    </reaction>
</comment>
<keyword evidence="5 12" id="KW-0067">ATP-binding</keyword>
<dbReference type="Gene3D" id="3.40.50.300">
    <property type="entry name" value="P-loop containing nucleotide triphosphate hydrolases"/>
    <property type="match status" value="2"/>
</dbReference>
<evidence type="ECO:0000256" key="4">
    <source>
        <dbReference type="ARBA" id="ARBA00022806"/>
    </source>
</evidence>
<evidence type="ECO:0000256" key="6">
    <source>
        <dbReference type="ARBA" id="ARBA00023125"/>
    </source>
</evidence>
<dbReference type="InterPro" id="IPR000212">
    <property type="entry name" value="DNA_helicase_UvrD/REP"/>
</dbReference>
<dbReference type="Pfam" id="PF13361">
    <property type="entry name" value="UvrD_C"/>
    <property type="match status" value="1"/>
</dbReference>
<proteinExistence type="inferred from homology"/>
<evidence type="ECO:0000259" key="14">
    <source>
        <dbReference type="PROSITE" id="PS51198"/>
    </source>
</evidence>
<dbReference type="EC" id="5.6.2.4" evidence="9"/>
<evidence type="ECO:0000256" key="10">
    <source>
        <dbReference type="ARBA" id="ARBA00034923"/>
    </source>
</evidence>
<feature type="compositionally biased region" description="Basic and acidic residues" evidence="13">
    <location>
        <begin position="239"/>
        <end position="253"/>
    </location>
</feature>
<evidence type="ECO:0000256" key="5">
    <source>
        <dbReference type="ARBA" id="ARBA00022840"/>
    </source>
</evidence>
<dbReference type="PROSITE" id="PS51217">
    <property type="entry name" value="UVRD_HELICASE_CTER"/>
    <property type="match status" value="1"/>
</dbReference>
<dbReference type="InterPro" id="IPR014016">
    <property type="entry name" value="UvrD-like_ATP-bd"/>
</dbReference>
<dbReference type="InterPro" id="IPR013986">
    <property type="entry name" value="DExx_box_DNA_helicase_dom_sf"/>
</dbReference>
<evidence type="ECO:0000256" key="9">
    <source>
        <dbReference type="ARBA" id="ARBA00034808"/>
    </source>
</evidence>
<dbReference type="InterPro" id="IPR027417">
    <property type="entry name" value="P-loop_NTPase"/>
</dbReference>
<feature type="domain" description="UvrD-like helicase C-terminal" evidence="15">
    <location>
        <begin position="517"/>
        <end position="788"/>
    </location>
</feature>
<dbReference type="Pfam" id="PF00580">
    <property type="entry name" value="UvrD-helicase"/>
    <property type="match status" value="2"/>
</dbReference>
<organism evidence="16 17">
    <name type="scientific">Fodinibius salsisoli</name>
    <dbReference type="NCBI Taxonomy" id="2820877"/>
    <lineage>
        <taxon>Bacteria</taxon>
        <taxon>Pseudomonadati</taxon>
        <taxon>Balneolota</taxon>
        <taxon>Balneolia</taxon>
        <taxon>Balneolales</taxon>
        <taxon>Balneolaceae</taxon>
        <taxon>Fodinibius</taxon>
    </lineage>
</organism>
<dbReference type="EMBL" id="JAGGJA010000017">
    <property type="protein sequence ID" value="MCW9708788.1"/>
    <property type="molecule type" value="Genomic_DNA"/>
</dbReference>
<feature type="binding site" evidence="12">
    <location>
        <begin position="286"/>
        <end position="293"/>
    </location>
    <ligand>
        <name>ATP</name>
        <dbReference type="ChEBI" id="CHEBI:30616"/>
    </ligand>
</feature>
<dbReference type="PANTHER" id="PTHR11070:SF2">
    <property type="entry name" value="ATP-DEPENDENT DNA HELICASE SRS2"/>
    <property type="match status" value="1"/>
</dbReference>
<keyword evidence="6" id="KW-0238">DNA-binding</keyword>
<comment type="catalytic activity">
    <reaction evidence="11">
        <text>ATP + H2O = ADP + phosphate + H(+)</text>
        <dbReference type="Rhea" id="RHEA:13065"/>
        <dbReference type="ChEBI" id="CHEBI:15377"/>
        <dbReference type="ChEBI" id="CHEBI:15378"/>
        <dbReference type="ChEBI" id="CHEBI:30616"/>
        <dbReference type="ChEBI" id="CHEBI:43474"/>
        <dbReference type="ChEBI" id="CHEBI:456216"/>
        <dbReference type="EC" id="5.6.2.4"/>
    </reaction>
</comment>
<evidence type="ECO:0000259" key="15">
    <source>
        <dbReference type="PROSITE" id="PS51217"/>
    </source>
</evidence>